<dbReference type="Gene3D" id="3.40.50.300">
    <property type="entry name" value="P-loop containing nucleotide triphosphate hydrolases"/>
    <property type="match status" value="1"/>
</dbReference>
<reference evidence="7 8" key="1">
    <citation type="submission" date="2014-03" db="EMBL/GenBank/DDBJ databases">
        <title>Genome sequence of Bordetella hinzii.</title>
        <authorList>
            <person name="Register K."/>
            <person name="Harvill E."/>
            <person name="Goodfield L.L."/>
            <person name="Ivanov Y.V."/>
            <person name="Meyer J.A."/>
            <person name="Muse S.J."/>
            <person name="Jacobs N."/>
            <person name="Bendor L."/>
            <person name="Smallridge W.E."/>
            <person name="Brinkac L.M."/>
            <person name="Sanka R."/>
            <person name="Kim M."/>
            <person name="Losada L."/>
        </authorList>
    </citation>
    <scope>NUCLEOTIDE SEQUENCE [LARGE SCALE GENOMIC DNA]</scope>
    <source>
        <strain evidence="7 8">OH87 BAL007II</strain>
    </source>
</reference>
<dbReference type="InterPro" id="IPR003439">
    <property type="entry name" value="ABC_transporter-like_ATP-bd"/>
</dbReference>
<dbReference type="PANTHER" id="PTHR46743:SF2">
    <property type="entry name" value="TEICHOIC ACIDS EXPORT ATP-BINDING PROTEIN TAGH"/>
    <property type="match status" value="1"/>
</dbReference>
<keyword evidence="5 7" id="KW-0067">ATP-binding</keyword>
<sequence>MSSVEQNMSSLTTPEPPAISLRNVSKVYRLHGSQGDQLIDVLGLQRFGFKTRTPAKEFAALDNVTIDVPRGHRIGIVGRNGAGKTTLLKLICGNFAPTSGEVEVRGSVQALMNVGLGFHPEYTGRENVEASLQYNGLAKKEYDEAIQGIIEFSELGDFLDQPFKTYSLGMQARLMFATATAIRPDILIVDEVLGAGDAYFVAKSKVRVERLVSSGCTMLLVSHSMQQILELCDEVIWMDHGRIRMRGEAFLVVKAYEAYLHGPIAQLKPDAPASTTVSNVTSNEQPQQAAVAEAPRLIGLPPELKLQEPDFLPHGEALNLPTAPGACFHFEAPGGISRWDSDEGLKVVGFAVMTERGLSDKLMTMRPAEFVIDLVAEQDGTFDCRYGIALNDHLGACLTRIFSPRDHFDIKKGEIRRVRVALNPCQVGPGEYTVGISVLPYTPLEKLNSCSRYDLLSRSFAIRVELPESLGSLASSFFHTAEWNFGS</sequence>
<dbReference type="InterPro" id="IPR003593">
    <property type="entry name" value="AAA+_ATPase"/>
</dbReference>
<evidence type="ECO:0000256" key="5">
    <source>
        <dbReference type="ARBA" id="ARBA00022840"/>
    </source>
</evidence>
<dbReference type="InterPro" id="IPR027417">
    <property type="entry name" value="P-loop_NTPase"/>
</dbReference>
<dbReference type="SMART" id="SM00382">
    <property type="entry name" value="AAA"/>
    <property type="match status" value="1"/>
</dbReference>
<keyword evidence="2" id="KW-0813">Transport</keyword>
<feature type="domain" description="ABC transporter" evidence="6">
    <location>
        <begin position="39"/>
        <end position="265"/>
    </location>
</feature>
<name>A0ABR4QZG8_9BORD</name>
<evidence type="ECO:0000256" key="1">
    <source>
        <dbReference type="ARBA" id="ARBA00005417"/>
    </source>
</evidence>
<evidence type="ECO:0000256" key="3">
    <source>
        <dbReference type="ARBA" id="ARBA00022475"/>
    </source>
</evidence>
<dbReference type="PANTHER" id="PTHR46743">
    <property type="entry name" value="TEICHOIC ACIDS EXPORT ATP-BINDING PROTEIN TAGH"/>
    <property type="match status" value="1"/>
</dbReference>
<dbReference type="Pfam" id="PF00005">
    <property type="entry name" value="ABC_tran"/>
    <property type="match status" value="1"/>
</dbReference>
<dbReference type="PROSITE" id="PS50893">
    <property type="entry name" value="ABC_TRANSPORTER_2"/>
    <property type="match status" value="1"/>
</dbReference>
<keyword evidence="8" id="KW-1185">Reference proteome</keyword>
<evidence type="ECO:0000313" key="7">
    <source>
        <dbReference type="EMBL" id="KCB23206.1"/>
    </source>
</evidence>
<dbReference type="InterPro" id="IPR050683">
    <property type="entry name" value="Bact_Polysacc_Export_ATP-bd"/>
</dbReference>
<dbReference type="CDD" id="cd03220">
    <property type="entry name" value="ABC_KpsT_Wzt"/>
    <property type="match status" value="1"/>
</dbReference>
<dbReference type="PROSITE" id="PS00211">
    <property type="entry name" value="ABC_TRANSPORTER_1"/>
    <property type="match status" value="1"/>
</dbReference>
<evidence type="ECO:0000313" key="8">
    <source>
        <dbReference type="Proteomes" id="UP000025748"/>
    </source>
</evidence>
<dbReference type="Proteomes" id="UP000025748">
    <property type="component" value="Unassembled WGS sequence"/>
</dbReference>
<dbReference type="InterPro" id="IPR017871">
    <property type="entry name" value="ABC_transporter-like_CS"/>
</dbReference>
<keyword evidence="3" id="KW-0472">Membrane</keyword>
<protein>
    <submittedName>
        <fullName evidence="7">ABC transporter, ATP-binding protein</fullName>
    </submittedName>
</protein>
<organism evidence="7 8">
    <name type="scientific">Bordetella hinzii OH87 BAL007II</name>
    <dbReference type="NCBI Taxonomy" id="1331262"/>
    <lineage>
        <taxon>Bacteria</taxon>
        <taxon>Pseudomonadati</taxon>
        <taxon>Pseudomonadota</taxon>
        <taxon>Betaproteobacteria</taxon>
        <taxon>Burkholderiales</taxon>
        <taxon>Alcaligenaceae</taxon>
        <taxon>Bordetella</taxon>
    </lineage>
</organism>
<evidence type="ECO:0000256" key="4">
    <source>
        <dbReference type="ARBA" id="ARBA00022741"/>
    </source>
</evidence>
<evidence type="ECO:0000256" key="2">
    <source>
        <dbReference type="ARBA" id="ARBA00022448"/>
    </source>
</evidence>
<keyword evidence="3" id="KW-1003">Cell membrane</keyword>
<comment type="similarity">
    <text evidence="1">Belongs to the ABC transporter superfamily.</text>
</comment>
<accession>A0ABR4QZG8</accession>
<proteinExistence type="inferred from homology"/>
<keyword evidence="4" id="KW-0547">Nucleotide-binding</keyword>
<evidence type="ECO:0000259" key="6">
    <source>
        <dbReference type="PROSITE" id="PS50893"/>
    </source>
</evidence>
<dbReference type="InterPro" id="IPR015860">
    <property type="entry name" value="ABC_transpr_TagH-like"/>
</dbReference>
<comment type="caution">
    <text evidence="7">The sequence shown here is derived from an EMBL/GenBank/DDBJ whole genome shotgun (WGS) entry which is preliminary data.</text>
</comment>
<dbReference type="GO" id="GO:0005524">
    <property type="term" value="F:ATP binding"/>
    <property type="evidence" value="ECO:0007669"/>
    <property type="project" value="UniProtKB-KW"/>
</dbReference>
<gene>
    <name evidence="7" type="ORF">L544_0085</name>
</gene>
<dbReference type="SUPFAM" id="SSF52540">
    <property type="entry name" value="P-loop containing nucleoside triphosphate hydrolases"/>
    <property type="match status" value="1"/>
</dbReference>
<dbReference type="EMBL" id="JHEM01000021">
    <property type="protein sequence ID" value="KCB23206.1"/>
    <property type="molecule type" value="Genomic_DNA"/>
</dbReference>